<proteinExistence type="inferred from homology"/>
<keyword evidence="3" id="KW-0732">Signal</keyword>
<evidence type="ECO:0000259" key="4">
    <source>
        <dbReference type="SMART" id="SM00701"/>
    </source>
</evidence>
<sequence length="382" mass="39942">MTPHLRFRRTARIVAATAVTLATLGLTSPVAPAAQIPAGVRSIALHGADPAQRALSARSTTPFSMLGVTWADPRAELGGTAQVRTRDSVTGVWSGWRELELDMRTPEVGTAAETGRARAGTQPLWTGPSDGVQVRVTGQHGKLSKLPAGLRVELVDPEAVADSATPFAATSATTTATATASTAPQPAVIPRSGWNADESLVKDPPTYTTDTKVVFAHHTAGTNDYTCDQSPAIIRAIFLYHVQSQGWNDIGYQFLVDKCGTVFEGRAGGIDKPVLGAQTYGFNTDTTGVAVLGNYNDAISSQPVLDAVAGVAAWKLGLYGYDAAGTVVLAAAADNGKYTKGQKVTLNRISGHRDGYPTECPGNHLYADLSVIRTLASAAQTG</sequence>
<name>A0AB39TBV3_9ACTN</name>
<dbReference type="EMBL" id="CP163444">
    <property type="protein sequence ID" value="XDQ76043.1"/>
    <property type="molecule type" value="Genomic_DNA"/>
</dbReference>
<dbReference type="GO" id="GO:0008745">
    <property type="term" value="F:N-acetylmuramoyl-L-alanine amidase activity"/>
    <property type="evidence" value="ECO:0007669"/>
    <property type="project" value="InterPro"/>
</dbReference>
<dbReference type="SUPFAM" id="SSF55846">
    <property type="entry name" value="N-acetylmuramoyl-L-alanine amidase-like"/>
    <property type="match status" value="1"/>
</dbReference>
<dbReference type="SMART" id="SM00701">
    <property type="entry name" value="PGRP"/>
    <property type="match status" value="1"/>
</dbReference>
<evidence type="ECO:0000256" key="1">
    <source>
        <dbReference type="ARBA" id="ARBA00007553"/>
    </source>
</evidence>
<dbReference type="Pfam" id="PF01510">
    <property type="entry name" value="Amidase_2"/>
    <property type="match status" value="1"/>
</dbReference>
<evidence type="ECO:0000256" key="3">
    <source>
        <dbReference type="SAM" id="SignalP"/>
    </source>
</evidence>
<gene>
    <name evidence="5" type="ORF">AB5J54_38420</name>
</gene>
<dbReference type="InterPro" id="IPR006619">
    <property type="entry name" value="PGRP_domain_met/bac"/>
</dbReference>
<reference evidence="5" key="1">
    <citation type="submission" date="2024-07" db="EMBL/GenBank/DDBJ databases">
        <authorList>
            <person name="Yu S.T."/>
        </authorList>
    </citation>
    <scope>NUCLEOTIDE SEQUENCE</scope>
    <source>
        <strain evidence="5">R44</strain>
    </source>
</reference>
<feature type="region of interest" description="Disordered" evidence="2">
    <location>
        <begin position="175"/>
        <end position="200"/>
    </location>
</feature>
<dbReference type="GO" id="GO:0008270">
    <property type="term" value="F:zinc ion binding"/>
    <property type="evidence" value="ECO:0007669"/>
    <property type="project" value="InterPro"/>
</dbReference>
<evidence type="ECO:0000313" key="5">
    <source>
        <dbReference type="EMBL" id="XDQ76043.1"/>
    </source>
</evidence>
<protein>
    <submittedName>
        <fullName evidence="5">Peptidoglycan recognition protein</fullName>
    </submittedName>
</protein>
<feature type="domain" description="Peptidoglycan recognition protein family" evidence="4">
    <location>
        <begin position="186"/>
        <end position="334"/>
    </location>
</feature>
<dbReference type="Gene3D" id="3.40.80.10">
    <property type="entry name" value="Peptidoglycan recognition protein-like"/>
    <property type="match status" value="1"/>
</dbReference>
<dbReference type="PANTHER" id="PTHR11022:SF41">
    <property type="entry name" value="PEPTIDOGLYCAN-RECOGNITION PROTEIN LC-RELATED"/>
    <property type="match status" value="1"/>
</dbReference>
<dbReference type="AlphaFoldDB" id="A0AB39TBV3"/>
<dbReference type="RefSeq" id="WP_369148593.1">
    <property type="nucleotide sequence ID" value="NZ_CP163444.1"/>
</dbReference>
<dbReference type="GO" id="GO:0009253">
    <property type="term" value="P:peptidoglycan catabolic process"/>
    <property type="evidence" value="ECO:0007669"/>
    <property type="project" value="InterPro"/>
</dbReference>
<dbReference type="InterPro" id="IPR002502">
    <property type="entry name" value="Amidase_domain"/>
</dbReference>
<dbReference type="CDD" id="cd06583">
    <property type="entry name" value="PGRP"/>
    <property type="match status" value="1"/>
</dbReference>
<accession>A0AB39TBV3</accession>
<evidence type="ECO:0000256" key="2">
    <source>
        <dbReference type="SAM" id="MobiDB-lite"/>
    </source>
</evidence>
<dbReference type="PANTHER" id="PTHR11022">
    <property type="entry name" value="PEPTIDOGLYCAN RECOGNITION PROTEIN"/>
    <property type="match status" value="1"/>
</dbReference>
<dbReference type="InterPro" id="IPR036505">
    <property type="entry name" value="Amidase/PGRP_sf"/>
</dbReference>
<organism evidence="5">
    <name type="scientific">Streptomyces sp. R44</name>
    <dbReference type="NCBI Taxonomy" id="3238633"/>
    <lineage>
        <taxon>Bacteria</taxon>
        <taxon>Bacillati</taxon>
        <taxon>Actinomycetota</taxon>
        <taxon>Actinomycetes</taxon>
        <taxon>Kitasatosporales</taxon>
        <taxon>Streptomycetaceae</taxon>
        <taxon>Streptomyces</taxon>
    </lineage>
</organism>
<feature type="chain" id="PRO_5044340162" evidence="3">
    <location>
        <begin position="34"/>
        <end position="382"/>
    </location>
</feature>
<dbReference type="InterPro" id="IPR015510">
    <property type="entry name" value="PGRP"/>
</dbReference>
<comment type="similarity">
    <text evidence="1">Belongs to the N-acetylmuramoyl-L-alanine amidase 2 family.</text>
</comment>
<feature type="signal peptide" evidence="3">
    <location>
        <begin position="1"/>
        <end position="33"/>
    </location>
</feature>
<feature type="compositionally biased region" description="Low complexity" evidence="2">
    <location>
        <begin position="175"/>
        <end position="186"/>
    </location>
</feature>